<reference evidence="3" key="1">
    <citation type="journal article" date="2019" name="Int. J. Syst. Evol. Microbiol.">
        <title>The Global Catalogue of Microorganisms (GCM) 10K type strain sequencing project: providing services to taxonomists for standard genome sequencing and annotation.</title>
        <authorList>
            <consortium name="The Broad Institute Genomics Platform"/>
            <consortium name="The Broad Institute Genome Sequencing Center for Infectious Disease"/>
            <person name="Wu L."/>
            <person name="Ma J."/>
        </authorList>
    </citation>
    <scope>NUCLEOTIDE SEQUENCE [LARGE SCALE GENOMIC DNA]</scope>
    <source>
        <strain evidence="3">JCM 17808</strain>
    </source>
</reference>
<name>A0ABP8J4A8_9MICO</name>
<proteinExistence type="predicted"/>
<dbReference type="RefSeq" id="WP_295690143.1">
    <property type="nucleotide sequence ID" value="NZ_BAABGL010000002.1"/>
</dbReference>
<evidence type="ECO:0000313" key="2">
    <source>
        <dbReference type="EMBL" id="GAA4384660.1"/>
    </source>
</evidence>
<dbReference type="Proteomes" id="UP001500642">
    <property type="component" value="Unassembled WGS sequence"/>
</dbReference>
<gene>
    <name evidence="2" type="ORF">GCM10023167_05700</name>
</gene>
<organism evidence="2 3">
    <name type="scientific">Brevibacterium pityocampae</name>
    <dbReference type="NCBI Taxonomy" id="506594"/>
    <lineage>
        <taxon>Bacteria</taxon>
        <taxon>Bacillati</taxon>
        <taxon>Actinomycetota</taxon>
        <taxon>Actinomycetes</taxon>
        <taxon>Micrococcales</taxon>
        <taxon>Brevibacteriaceae</taxon>
        <taxon>Brevibacterium</taxon>
    </lineage>
</organism>
<comment type="caution">
    <text evidence="2">The sequence shown here is derived from an EMBL/GenBank/DDBJ whole genome shotgun (WGS) entry which is preliminary data.</text>
</comment>
<evidence type="ECO:0000256" key="1">
    <source>
        <dbReference type="SAM" id="MobiDB-lite"/>
    </source>
</evidence>
<feature type="region of interest" description="Disordered" evidence="1">
    <location>
        <begin position="117"/>
        <end position="136"/>
    </location>
</feature>
<dbReference type="EMBL" id="BAABGL010000002">
    <property type="protein sequence ID" value="GAA4384660.1"/>
    <property type="molecule type" value="Genomic_DNA"/>
</dbReference>
<protein>
    <submittedName>
        <fullName evidence="2">Uncharacterized protein</fullName>
    </submittedName>
</protein>
<accession>A0ABP8J4A8</accession>
<evidence type="ECO:0000313" key="3">
    <source>
        <dbReference type="Proteomes" id="UP001500642"/>
    </source>
</evidence>
<sequence>MEFPRFWFKATGAVALDRPRALEAWGWSSTSEAEARTVAEGRLRRAVAAAESAGRMPEHGEYYPRVPLREPVLALVSEARTGVEAVITRNRYGAEVLNTDRLFIADIDVPGWEEVPEETARQAPTGTSAGVGAGGPRRGLLGRLFAEPEPARPEITEGAAVEYIRGFAARRPEYGVRIYRTRAGLRVILTGVRETADTEAAQGLLTELGADPRYSALARGHASYRARLTPKPWRAGWHALPVSGRGRFWEGGEDDPTWLAAYRERTAQFAVCRLLEVIGHGGSATEGEVIAFHDSATRVGSPDPLA</sequence>
<keyword evidence="3" id="KW-1185">Reference proteome</keyword>